<evidence type="ECO:0000256" key="2">
    <source>
        <dbReference type="ARBA" id="ARBA00022664"/>
    </source>
</evidence>
<dbReference type="InterPro" id="IPR016130">
    <property type="entry name" value="Tyr_Pase_AS"/>
</dbReference>
<comment type="catalytic activity">
    <reaction evidence="10">
        <text>a 5'-end triphospho-ribonucleoside in mRNA + H2O = a 5'-end diphospho-ribonucleoside in mRNA + phosphate + H(+)</text>
        <dbReference type="Rhea" id="RHEA:67004"/>
        <dbReference type="Rhea" id="RHEA-COMP:17164"/>
        <dbReference type="Rhea" id="RHEA-COMP:17165"/>
        <dbReference type="ChEBI" id="CHEBI:15377"/>
        <dbReference type="ChEBI" id="CHEBI:15378"/>
        <dbReference type="ChEBI" id="CHEBI:43474"/>
        <dbReference type="ChEBI" id="CHEBI:167616"/>
        <dbReference type="ChEBI" id="CHEBI:167618"/>
        <dbReference type="EC" id="3.6.1.74"/>
    </reaction>
</comment>
<feature type="binding site" evidence="13">
    <location>
        <position position="355"/>
    </location>
    <ligand>
        <name>GTP</name>
        <dbReference type="ChEBI" id="CHEBI:37565"/>
    </ligand>
</feature>
<comment type="function">
    <text evidence="10">Bifunctional mRNA-capping enzyme exhibiting RNA 5'-triphosphate monophosphatase activity in the N-terminal part and mRNA guanylyltransferase activity in the C-terminal part. Catalyzes the first two steps of cap formation: by removing the gamma-phosphate from the 5'-triphosphate end of nascent mRNA to yield a diphosphate end, and by transferring the GMP moiety of GTP to the 5'-diphosphate terminus of RNA via a covalent enzyme-GMP reaction intermediate.</text>
</comment>
<feature type="domain" description="Tyrosine specific protein phosphatases" evidence="15">
    <location>
        <begin position="155"/>
        <end position="222"/>
    </location>
</feature>
<dbReference type="Gene3D" id="2.40.50.140">
    <property type="entry name" value="Nucleic acid-binding proteins"/>
    <property type="match status" value="1"/>
</dbReference>
<dbReference type="InterPro" id="IPR000387">
    <property type="entry name" value="Tyr_Pase_dom"/>
</dbReference>
<feature type="binding site" evidence="13">
    <location>
        <begin position="539"/>
        <end position="541"/>
    </location>
    <ligand>
        <name>GTP</name>
        <dbReference type="ChEBI" id="CHEBI:37565"/>
    </ligand>
</feature>
<feature type="binding site" evidence="13">
    <location>
        <position position="371"/>
    </location>
    <ligand>
        <name>GTP</name>
        <dbReference type="ChEBI" id="CHEBI:37565"/>
    </ligand>
</feature>
<evidence type="ECO:0000256" key="12">
    <source>
        <dbReference type="PIRSR" id="PIRSR036958-2"/>
    </source>
</evidence>
<dbReference type="FunFam" id="2.40.50.140:FF:000111">
    <property type="entry name" value="mRNA-capping enzyme"/>
    <property type="match status" value="1"/>
</dbReference>
<evidence type="ECO:0000259" key="15">
    <source>
        <dbReference type="PROSITE" id="PS50056"/>
    </source>
</evidence>
<keyword evidence="17" id="KW-1185">Reference proteome</keyword>
<evidence type="ECO:0000256" key="1">
    <source>
        <dbReference type="ARBA" id="ARBA00004123"/>
    </source>
</evidence>
<evidence type="ECO:0000313" key="17">
    <source>
        <dbReference type="Proteomes" id="UP000677054"/>
    </source>
</evidence>
<keyword evidence="5 10" id="KW-0547">Nucleotide-binding</keyword>
<evidence type="ECO:0000256" key="4">
    <source>
        <dbReference type="ARBA" id="ARBA00022695"/>
    </source>
</evidence>
<evidence type="ECO:0000256" key="5">
    <source>
        <dbReference type="ARBA" id="ARBA00022741"/>
    </source>
</evidence>
<organism evidence="16">
    <name type="scientific">Darwinula stevensoni</name>
    <dbReference type="NCBI Taxonomy" id="69355"/>
    <lineage>
        <taxon>Eukaryota</taxon>
        <taxon>Metazoa</taxon>
        <taxon>Ecdysozoa</taxon>
        <taxon>Arthropoda</taxon>
        <taxon>Crustacea</taxon>
        <taxon>Oligostraca</taxon>
        <taxon>Ostracoda</taxon>
        <taxon>Podocopa</taxon>
        <taxon>Podocopida</taxon>
        <taxon>Darwinulocopina</taxon>
        <taxon>Darwinuloidea</taxon>
        <taxon>Darwinulidae</taxon>
        <taxon>Darwinula</taxon>
    </lineage>
</organism>
<dbReference type="PIRSF" id="PIRSF036958">
    <property type="entry name" value="mRNA_capping_HCE"/>
    <property type="match status" value="1"/>
</dbReference>
<evidence type="ECO:0000256" key="14">
    <source>
        <dbReference type="SAM" id="MobiDB-lite"/>
    </source>
</evidence>
<feature type="region of interest" description="Disordered" evidence="14">
    <location>
        <begin position="658"/>
        <end position="681"/>
    </location>
</feature>
<dbReference type="Gene3D" id="3.30.470.30">
    <property type="entry name" value="DNA ligase/mRNA capping enzyme"/>
    <property type="match status" value="1"/>
</dbReference>
<dbReference type="GO" id="GO:0140818">
    <property type="term" value="F:mRNA 5'-triphosphate monophosphatase activity"/>
    <property type="evidence" value="ECO:0007669"/>
    <property type="project" value="UniProtKB-EC"/>
</dbReference>
<dbReference type="GO" id="GO:0004721">
    <property type="term" value="F:phosphoprotein phosphatase activity"/>
    <property type="evidence" value="ECO:0007669"/>
    <property type="project" value="UniProtKB-UniRule"/>
</dbReference>
<dbReference type="InterPro" id="IPR012340">
    <property type="entry name" value="NA-bd_OB-fold"/>
</dbReference>
<dbReference type="Proteomes" id="UP000677054">
    <property type="component" value="Unassembled WGS sequence"/>
</dbReference>
<dbReference type="InterPro" id="IPR000340">
    <property type="entry name" value="Dual-sp_phosphatase_cat-dom"/>
</dbReference>
<keyword evidence="10" id="KW-0378">Hydrolase</keyword>
<dbReference type="InterPro" id="IPR051029">
    <property type="entry name" value="mRNA_Capping_Enz/RNA_Phosphat"/>
</dbReference>
<dbReference type="InterPro" id="IPR029021">
    <property type="entry name" value="Prot-tyrosine_phosphatase-like"/>
</dbReference>
<dbReference type="InterPro" id="IPR001339">
    <property type="entry name" value="mRNA_cap_enzyme_adenylation"/>
</dbReference>
<comment type="subcellular location">
    <subcellularLocation>
        <location evidence="1 10">Nucleus</location>
    </subcellularLocation>
</comment>
<dbReference type="InterPro" id="IPR013846">
    <property type="entry name" value="mRNA_cap_enzyme_C"/>
</dbReference>
<reference evidence="16" key="1">
    <citation type="submission" date="2020-11" db="EMBL/GenBank/DDBJ databases">
        <authorList>
            <person name="Tran Van P."/>
        </authorList>
    </citation>
    <scope>NUCLEOTIDE SEQUENCE</scope>
</reference>
<evidence type="ECO:0000313" key="16">
    <source>
        <dbReference type="EMBL" id="CAD7244497.1"/>
    </source>
</evidence>
<dbReference type="SUPFAM" id="SSF50249">
    <property type="entry name" value="Nucleic acid-binding proteins"/>
    <property type="match status" value="1"/>
</dbReference>
<dbReference type="AlphaFoldDB" id="A0A7R9A5U7"/>
<protein>
    <recommendedName>
        <fullName evidence="10">mRNA-capping enzyme</fullName>
    </recommendedName>
    <domain>
        <recommendedName>
            <fullName evidence="10">mRNA 5'-triphosphate monophosphatase</fullName>
            <ecNumber evidence="10">3.6.1.74</ecNumber>
        </recommendedName>
        <alternativeName>
            <fullName evidence="10">mRNA 5'-phosphatase</fullName>
        </alternativeName>
    </domain>
    <domain>
        <recommendedName>
            <fullName evidence="10">mRNA guanylyltransferase</fullName>
            <ecNumber evidence="10">2.7.7.50</ecNumber>
        </recommendedName>
        <alternativeName>
            <fullName evidence="10">GTP--RNA guanylyltransferase</fullName>
            <shortName evidence="10">GTase</shortName>
        </alternativeName>
    </domain>
</protein>
<dbReference type="GO" id="GO:0005634">
    <property type="term" value="C:nucleus"/>
    <property type="evidence" value="ECO:0007669"/>
    <property type="project" value="UniProtKB-SubCell"/>
</dbReference>
<feature type="active site" description="Phosphocysteine intermediate" evidence="11">
    <location>
        <position position="177"/>
    </location>
</feature>
<dbReference type="SUPFAM" id="SSF56091">
    <property type="entry name" value="DNA ligase/mRNA capping enzyme, catalytic domain"/>
    <property type="match status" value="1"/>
</dbReference>
<keyword evidence="2 10" id="KW-0507">mRNA processing</keyword>
<dbReference type="FunFam" id="3.30.470.30:FF:000040">
    <property type="entry name" value="mRNA-capping enzyme"/>
    <property type="match status" value="1"/>
</dbReference>
<keyword evidence="4 10" id="KW-0548">Nucleotidyltransferase</keyword>
<dbReference type="GO" id="GO:0005525">
    <property type="term" value="F:GTP binding"/>
    <property type="evidence" value="ECO:0007669"/>
    <property type="project" value="UniProtKB-UniRule"/>
</dbReference>
<feature type="binding site" evidence="13">
    <location>
        <begin position="609"/>
        <end position="614"/>
    </location>
    <ligand>
        <name>GTP</name>
        <dbReference type="ChEBI" id="CHEBI:37565"/>
    </ligand>
</feature>
<dbReference type="Pfam" id="PF03919">
    <property type="entry name" value="mRNA_cap_C"/>
    <property type="match status" value="1"/>
</dbReference>
<feature type="active site" description="N6-GMP-lysine intermediate" evidence="12">
    <location>
        <position position="350"/>
    </location>
</feature>
<sequence>MGIVMLSSIAHLEKAMKLTLVKILFSKARDIRPTPVSSKLRMEWEMKGDRKGPGPLPPRWLHCPRKATTLIAGKFLAFKTPLDARFDDQVPEECRFYPEMVLESMKSYQVKIALWIDLTYTNRFYNPSFLTSHDVKYCKLECRGHGETPSPNQTKTFIEVCHKYFTHTPDAVIAVHCTHGFNRTGFLIIAYLIEKCDWSVEAALTGFAECRHPGIYKPDYLSELYKRYGDVTDTPPPPPLPDWCHAEDEDFDDDGEVVNGTARFSDLDDHSPASRTMKRRREQLKKTSEFMKGVPGVQALLNWDKVEQIQKKVEEMCEWKWGGFPGSQPVSMDMQNITLLSSEPFKVSWKADGTRYMMLIDGENEVYFIDRDNCIFQVENLTFPCRKGPEKHLNNTLLDGEMVIDESEGNKIPRYLIYDIVRFRGEEVGKTPFNVRLYCIKVSAGRYQYPWEEGIYKRMSGGMLQKEIIETRHQAMMAGTIVRTSESFGLRAKEFYDLNKTRSLLGEKFRSCLSHPPDGLIFQPIHRPYKAGRCDEVLKWKPGSLNSVDFRLQIVEENREGMLKISRGLLYVGRYDEPFAEMRVTRELRQYNKKIIECKYENGQWVFLRERTDKSFPNSLETAKAVCQSIINPVTERFLLNYIDQNYQQSQAQVTVMPRRPAQESEVPPAGKQPHIASHSS</sequence>
<dbReference type="GO" id="GO:0004651">
    <property type="term" value="F:polynucleotide 5'-phosphatase activity"/>
    <property type="evidence" value="ECO:0007669"/>
    <property type="project" value="UniProtKB-UniRule"/>
</dbReference>
<evidence type="ECO:0000256" key="3">
    <source>
        <dbReference type="ARBA" id="ARBA00022679"/>
    </source>
</evidence>
<evidence type="ECO:0000256" key="13">
    <source>
        <dbReference type="PIRSR" id="PIRSR036958-3"/>
    </source>
</evidence>
<evidence type="ECO:0000256" key="7">
    <source>
        <dbReference type="ARBA" id="ARBA00023134"/>
    </source>
</evidence>
<dbReference type="CDD" id="cd17664">
    <property type="entry name" value="Mce1_N"/>
    <property type="match status" value="1"/>
</dbReference>
<dbReference type="EC" id="3.6.1.74" evidence="10"/>
<evidence type="ECO:0000256" key="9">
    <source>
        <dbReference type="ARBA" id="ARBA00044624"/>
    </source>
</evidence>
<gene>
    <name evidence="16" type="ORF">DSTB1V02_LOCUS4391</name>
</gene>
<comment type="catalytic activity">
    <reaction evidence="9">
        <text>a 5'-end diphospho-ribonucleoside in mRNA + GTP + H(+) = a 5'-end (5'-triphosphoguanosine)-ribonucleoside in mRNA + diphosphate</text>
        <dbReference type="Rhea" id="RHEA:67012"/>
        <dbReference type="Rhea" id="RHEA-COMP:17165"/>
        <dbReference type="Rhea" id="RHEA-COMP:17166"/>
        <dbReference type="ChEBI" id="CHEBI:15378"/>
        <dbReference type="ChEBI" id="CHEBI:33019"/>
        <dbReference type="ChEBI" id="CHEBI:37565"/>
        <dbReference type="ChEBI" id="CHEBI:167616"/>
        <dbReference type="ChEBI" id="CHEBI:167617"/>
        <dbReference type="EC" id="2.7.7.50"/>
    </reaction>
    <physiologicalReaction direction="left-to-right" evidence="9">
        <dbReference type="Rhea" id="RHEA:67013"/>
    </physiologicalReaction>
</comment>
<comment type="similarity">
    <text evidence="10">In the C-terminal section; belongs to the eukaryotic GTase family.</text>
</comment>
<dbReference type="GO" id="GO:0005524">
    <property type="term" value="F:ATP binding"/>
    <property type="evidence" value="ECO:0007669"/>
    <property type="project" value="InterPro"/>
</dbReference>
<name>A0A7R9A5U7_9CRUS</name>
<feature type="binding site" evidence="13">
    <location>
        <begin position="399"/>
        <end position="401"/>
    </location>
    <ligand>
        <name>GTP</name>
        <dbReference type="ChEBI" id="CHEBI:37565"/>
    </ligand>
</feature>
<keyword evidence="3 10" id="KW-0808">Transferase</keyword>
<dbReference type="PANTHER" id="PTHR10367:SF17">
    <property type="entry name" value="MRNA-CAPPING ENZYME"/>
    <property type="match status" value="1"/>
</dbReference>
<proteinExistence type="inferred from homology"/>
<dbReference type="PROSITE" id="PS50056">
    <property type="entry name" value="TYR_PHOSPHATASE_2"/>
    <property type="match status" value="1"/>
</dbReference>
<accession>A0A7R9A5U7</accession>
<dbReference type="EMBL" id="LR900167">
    <property type="protein sequence ID" value="CAD7244497.1"/>
    <property type="molecule type" value="Genomic_DNA"/>
</dbReference>
<keyword evidence="6 10" id="KW-0506">mRNA capping</keyword>
<dbReference type="Gene3D" id="3.90.190.10">
    <property type="entry name" value="Protein tyrosine phosphatase superfamily"/>
    <property type="match status" value="1"/>
</dbReference>
<dbReference type="PANTHER" id="PTHR10367">
    <property type="entry name" value="MRNA-CAPPING ENZYME"/>
    <property type="match status" value="1"/>
</dbReference>
<dbReference type="PROSITE" id="PS00383">
    <property type="entry name" value="TYR_PHOSPHATASE_1"/>
    <property type="match status" value="1"/>
</dbReference>
<dbReference type="CDD" id="cd07895">
    <property type="entry name" value="Adenylation_mRNA_capping"/>
    <property type="match status" value="1"/>
</dbReference>
<keyword evidence="8 10" id="KW-0539">Nucleus</keyword>
<dbReference type="SUPFAM" id="SSF52799">
    <property type="entry name" value="(Phosphotyrosine protein) phosphatases II"/>
    <property type="match status" value="1"/>
</dbReference>
<dbReference type="GO" id="GO:0006370">
    <property type="term" value="P:7-methylguanosine mRNA capping"/>
    <property type="evidence" value="ECO:0007669"/>
    <property type="project" value="UniProtKB-UniRule"/>
</dbReference>
<evidence type="ECO:0000256" key="6">
    <source>
        <dbReference type="ARBA" id="ARBA00023042"/>
    </source>
</evidence>
<keyword evidence="7 10" id="KW-0342">GTP-binding</keyword>
<dbReference type="Pfam" id="PF01331">
    <property type="entry name" value="mRNA_cap_enzyme"/>
    <property type="match status" value="2"/>
</dbReference>
<dbReference type="EMBL" id="CAJPEV010000650">
    <property type="protein sequence ID" value="CAG0887238.1"/>
    <property type="molecule type" value="Genomic_DNA"/>
</dbReference>
<dbReference type="OrthoDB" id="200924at2759"/>
<dbReference type="GO" id="GO:0004484">
    <property type="term" value="F:mRNA guanylyltransferase activity"/>
    <property type="evidence" value="ECO:0007669"/>
    <property type="project" value="UniProtKB-UniRule"/>
</dbReference>
<dbReference type="FunFam" id="3.90.190.10:FF:000040">
    <property type="entry name" value="mRNA-capping enzyme"/>
    <property type="match status" value="1"/>
</dbReference>
<evidence type="ECO:0000256" key="8">
    <source>
        <dbReference type="ARBA" id="ARBA00023242"/>
    </source>
</evidence>
<evidence type="ECO:0000256" key="11">
    <source>
        <dbReference type="PIRSR" id="PIRSR036958-1"/>
    </source>
</evidence>
<dbReference type="Pfam" id="PF00782">
    <property type="entry name" value="DSPc"/>
    <property type="match status" value="1"/>
</dbReference>
<dbReference type="EC" id="2.7.7.50" evidence="10"/>
<dbReference type="InterPro" id="IPR017074">
    <property type="entry name" value="mRNA_cap_enz_bifunc"/>
</dbReference>
<evidence type="ECO:0000256" key="10">
    <source>
        <dbReference type="PIRNR" id="PIRNR036958"/>
    </source>
</evidence>
<comment type="similarity">
    <text evidence="10">In the N-terminal section; belongs to the non-receptor class of the protein-tyrosine phosphatase family.</text>
</comment>